<feature type="domain" description="FlgD/Vpr Ig-like" evidence="1">
    <location>
        <begin position="721"/>
        <end position="768"/>
    </location>
</feature>
<keyword evidence="3" id="KW-1185">Reference proteome</keyword>
<dbReference type="Gene3D" id="2.120.10.30">
    <property type="entry name" value="TolB, C-terminal domain"/>
    <property type="match status" value="1"/>
</dbReference>
<dbReference type="KEGG" id="pbs:Plabr_3023"/>
<dbReference type="Pfam" id="PF13860">
    <property type="entry name" value="FlgD_ig"/>
    <property type="match status" value="1"/>
</dbReference>
<dbReference type="InterPro" id="IPR011042">
    <property type="entry name" value="6-blade_b-propeller_TolB-like"/>
</dbReference>
<dbReference type="InterPro" id="IPR025965">
    <property type="entry name" value="FlgD/Vpr_Ig-like"/>
</dbReference>
<dbReference type="STRING" id="756272.Plabr_3023"/>
<evidence type="ECO:0000313" key="2">
    <source>
        <dbReference type="EMBL" id="ADY60620.1"/>
    </source>
</evidence>
<dbReference type="HOGENOM" id="CLU_239671_0_0_0"/>
<accession>F0SH79</accession>
<dbReference type="eggNOG" id="COG3391">
    <property type="taxonomic scope" value="Bacteria"/>
</dbReference>
<dbReference type="InterPro" id="IPR011047">
    <property type="entry name" value="Quinoprotein_ADH-like_sf"/>
</dbReference>
<evidence type="ECO:0000313" key="3">
    <source>
        <dbReference type="Proteomes" id="UP000006860"/>
    </source>
</evidence>
<organism evidence="2 3">
    <name type="scientific">Rubinisphaera brasiliensis (strain ATCC 49424 / DSM 5305 / JCM 21570 / IAM 15109 / NBRC 103401 / IFAM 1448)</name>
    <name type="common">Planctomyces brasiliensis</name>
    <dbReference type="NCBI Taxonomy" id="756272"/>
    <lineage>
        <taxon>Bacteria</taxon>
        <taxon>Pseudomonadati</taxon>
        <taxon>Planctomycetota</taxon>
        <taxon>Planctomycetia</taxon>
        <taxon>Planctomycetales</taxon>
        <taxon>Planctomycetaceae</taxon>
        <taxon>Rubinisphaera</taxon>
    </lineage>
</organism>
<dbReference type="SUPFAM" id="SSF50998">
    <property type="entry name" value="Quinoprotein alcohol dehydrogenase-like"/>
    <property type="match status" value="1"/>
</dbReference>
<name>F0SH79_RUBBR</name>
<reference evidence="3" key="1">
    <citation type="submission" date="2011-02" db="EMBL/GenBank/DDBJ databases">
        <title>The complete genome of Planctomyces brasiliensis DSM 5305.</title>
        <authorList>
            <person name="Lucas S."/>
            <person name="Copeland A."/>
            <person name="Lapidus A."/>
            <person name="Bruce D."/>
            <person name="Goodwin L."/>
            <person name="Pitluck S."/>
            <person name="Kyrpides N."/>
            <person name="Mavromatis K."/>
            <person name="Pagani I."/>
            <person name="Ivanova N."/>
            <person name="Ovchinnikova G."/>
            <person name="Lu M."/>
            <person name="Detter J.C."/>
            <person name="Han C."/>
            <person name="Land M."/>
            <person name="Hauser L."/>
            <person name="Markowitz V."/>
            <person name="Cheng J.-F."/>
            <person name="Hugenholtz P."/>
            <person name="Woyke T."/>
            <person name="Wu D."/>
            <person name="Tindall B."/>
            <person name="Pomrenke H.G."/>
            <person name="Brambilla E."/>
            <person name="Klenk H.-P."/>
            <person name="Eisen J.A."/>
        </authorList>
    </citation>
    <scope>NUCLEOTIDE SEQUENCE [LARGE SCALE GENOMIC DNA]</scope>
    <source>
        <strain evidence="3">ATCC 49424 / DSM 5305 / JCM 21570 / NBRC 103401 / IFAM 1448</strain>
    </source>
</reference>
<dbReference type="SUPFAM" id="SSF49344">
    <property type="entry name" value="CBD9-like"/>
    <property type="match status" value="1"/>
</dbReference>
<dbReference type="EMBL" id="CP002546">
    <property type="protein sequence ID" value="ADY60620.1"/>
    <property type="molecule type" value="Genomic_DNA"/>
</dbReference>
<dbReference type="Gene3D" id="2.60.40.4070">
    <property type="match status" value="1"/>
</dbReference>
<proteinExistence type="predicted"/>
<evidence type="ECO:0000259" key="1">
    <source>
        <dbReference type="Pfam" id="PF13860"/>
    </source>
</evidence>
<dbReference type="Proteomes" id="UP000006860">
    <property type="component" value="Chromosome"/>
</dbReference>
<protein>
    <submittedName>
        <fullName evidence="2">NHL repeat containing protein</fullName>
    </submittedName>
</protein>
<dbReference type="Gene3D" id="2.60.40.1190">
    <property type="match status" value="1"/>
</dbReference>
<sequence length="1741" mass="191520">MLRSILFCAVLFSGVAEGAELRFSGVLGNSGYGDQTLVSFFGRQAAGMGPVVDEAMTLWERGGTNPLIRYSLDGRPLDQFELPAKSDRNDQLTLAGKLLVIRVNRVVYTLPIDAKTGQSLEEKLSDVGILSSSSFAGRVAVYQRQQQAVSWLDPATGKLEVAFPVDSGLQGLQGLQALHVEEDGTIFAFGSGQVQAWRNGELVDGYPKEFRGERPQKIGRFWYSHGWHGTIHRMNDRFEPEPGVVLGGASGSFIGYLPQSVDLTNGRGLVHVRDNTYAASGTRGIVQLLEWNEDDVRFEVARRIGALPELSGMAIDKNGNVWTPYGSWRWSDSCEVPCTIGDREPDVHAQPVMLDGTQLCLLKKHYSYVQLIHGPLIDEHGWSHFESKSVSDLELHASVSGAAVIPGDRGLSLLVVDRDGDAFQLGITASGEPRGKPSAVNLPGLEDCTSLAWLDGQLLAGTKQGVIVFQREVEGWKQTQRLCENDGRVFVQSDGKRLVVSSPAKGVVTVFDSLKNRIAEYNELQCPEHVAISGDRLVVYEAGKQRIVKLEVVQSDRPIPDKLPAVRTLEAESVKSEELHAEVDFQDWSRPGGIPLEVAVTPNTSGLAVSFRTGADPAPELLLGVANSQNSFFVNIEESEWDEGQISLQLPGVWPELRLAVAVELATQRERFGFLDQQPIHASFNHDPSQWAPFNLEDYRELVEARREEIRIVFEQPTDGKATVVIEDENGHRVRNLASGKTFSAGRHTLVWDGLDEAGKLVAPGHYRWRGVTHPGVTPEYKMHFANGGESTTASWGPNHSTFHHAATNGKLMFFAAPVTEGGWALVALDEDGNFVQGYEHLHGYGIQHDAIAADEQYLYCAQDGFTWGGTKGVDLASDDWTATWTMTVVRYDIASGTLVEFPGKQRGLEIDTMEVGRGSAHPDLEDFNLGGLAVHDGKLYVGSRDEQAVLVLDAETGKRIGSIPVKGVRHLAAGDGVFAATDRGVIRLSDGKRLIEANARQLSGLTIAANNDILVSDRDSHQIRRYTENGKLIGEIGSPGGPYKGAYEPERMVNPAGLAFGPDGKLWVTEQRWNPKRILAWDLSEAPAKVVYEKFGMPHYGGDGSGFDPENPKRWIGLGCFWEVDIDQGSARPTHILSLTEGHFGNYEPHGYLFFREAGRTFVCTRGKIALLSEVLPDGTLHDIAAVAGTHHFGYGCQWDPPQSYIDAFYAKWPEKRAQEKPGRKGDGKPWSQRGMGVLWVDRNGDGEPQQEEFNFCGDDIAFAGGAWGHLQSSLTLYVPVAVDDQVKVAAITPRGLLANGVPDYPTLDEAIAEATPIALTAGYKRSGVSTVRDRFGRFLFNSDPEMNAYAIKSNTQVDLQSSMSTLSGQHLWEYPNQWSDVHGSHKAPLPEPGVMQGVMAFLGCAPFDDCSDVVFMNGNHGRCFLMTTDGLYLDECFVDVRVSYLRNEYRLGGEIFGGTFGRSLPDGKYYVQIGHGPYRIYELSGLTQAQRISGSLDITPQQLAAAEQQQLRQVAKKQVAQQATVPGTIRWDRNGQFRAEVDVRLEAERLFLEYRVEDSSPWKNQGRDWTKLFATGDSVDFQFATNPDADPKRRSPVPGDKRLLIAPLDGKPIAVLYEHRKPSGVNPIEFTSPWRAEKVDNVQQLSEARIDVETNSRGYIARVEVPLKSLGLSVQPGVNYRADFGATYGDVEGTETNLRSYWSNNSTGLVDDIPGEIMLSPVLWGEVTFRELGDPAAEE</sequence>
<dbReference type="SUPFAM" id="SSF50956">
    <property type="entry name" value="Thermostable phytase (3-phytase)"/>
    <property type="match status" value="1"/>
</dbReference>
<dbReference type="OrthoDB" id="9799230at2"/>
<gene>
    <name evidence="2" type="ordered locus">Plabr_3023</name>
</gene>
<dbReference type="SUPFAM" id="SSF63829">
    <property type="entry name" value="Calcium-dependent phosphotriesterase"/>
    <property type="match status" value="1"/>
</dbReference>
<dbReference type="RefSeq" id="WP_013629341.1">
    <property type="nucleotide sequence ID" value="NC_015174.1"/>
</dbReference>